<keyword evidence="4 7" id="KW-0689">Ribosomal protein</keyword>
<feature type="domain" description="RNA-binding S4" evidence="9">
    <location>
        <begin position="92"/>
        <end position="153"/>
    </location>
</feature>
<reference evidence="11 12" key="1">
    <citation type="submission" date="2018-06" db="EMBL/GenBank/DDBJ databases">
        <title>Extensive metabolic versatility and redundancy in microbially diverse, dynamic hydrothermal sediments.</title>
        <authorList>
            <person name="Dombrowski N."/>
            <person name="Teske A."/>
            <person name="Baker B.J."/>
        </authorList>
    </citation>
    <scope>NUCLEOTIDE SEQUENCE [LARGE SCALE GENOMIC DNA]</scope>
    <source>
        <strain evidence="11">B79_G16</strain>
    </source>
</reference>
<dbReference type="HAMAP" id="MF_01306_B">
    <property type="entry name" value="Ribosomal_uS4_B"/>
    <property type="match status" value="1"/>
</dbReference>
<comment type="function">
    <text evidence="7">One of the primary rRNA binding proteins, it binds directly to 16S rRNA where it nucleates assembly of the body of the 30S subunit.</text>
</comment>
<accession>A0A420ZDR7</accession>
<dbReference type="InterPro" id="IPR005709">
    <property type="entry name" value="Ribosomal_uS4_bac-type"/>
</dbReference>
<dbReference type="InterPro" id="IPR018079">
    <property type="entry name" value="Ribosomal_uS4_CS"/>
</dbReference>
<evidence type="ECO:0000256" key="5">
    <source>
        <dbReference type="ARBA" id="ARBA00023274"/>
    </source>
</evidence>
<dbReference type="InterPro" id="IPR001912">
    <property type="entry name" value="Ribosomal_uS4_N"/>
</dbReference>
<gene>
    <name evidence="7" type="primary">rpsD</name>
    <name evidence="11" type="ORF">DRH29_00605</name>
</gene>
<dbReference type="Pfam" id="PF01479">
    <property type="entry name" value="S4"/>
    <property type="match status" value="1"/>
</dbReference>
<proteinExistence type="inferred from homology"/>
<dbReference type="SUPFAM" id="SSF55174">
    <property type="entry name" value="Alpha-L RNA-binding motif"/>
    <property type="match status" value="1"/>
</dbReference>
<dbReference type="GO" id="GO:0015935">
    <property type="term" value="C:small ribosomal subunit"/>
    <property type="evidence" value="ECO:0007669"/>
    <property type="project" value="InterPro"/>
</dbReference>
<dbReference type="SMART" id="SM00363">
    <property type="entry name" value="S4"/>
    <property type="match status" value="1"/>
</dbReference>
<sequence>MKQVRALGEEFAVSGDRALASKYAKLHRKQPPGMHGYKKVFSKLTGYGQQLREKQKARVFYHLVERQLRKYYDRAANSSISTDVALLVTLERRLDNVIYRAGFTDSHIAARQLISHGHFMLNGRRVNIPSILVKAGDVVAIAGRSQALTKHLQDTASGNKPVSWLKVDVKKMSIEVVSLPTRDEIEVPFNEKLIVEFYSK</sequence>
<comment type="similarity">
    <text evidence="1 7 8">Belongs to the universal ribosomal protein uS4 family.</text>
</comment>
<feature type="domain" description="Small ribosomal subunit protein uS4 N-terminal" evidence="10">
    <location>
        <begin position="2"/>
        <end position="91"/>
    </location>
</feature>
<keyword evidence="3 7" id="KW-0694">RNA-binding</keyword>
<evidence type="ECO:0000256" key="1">
    <source>
        <dbReference type="ARBA" id="ARBA00007465"/>
    </source>
</evidence>
<dbReference type="GO" id="GO:0042274">
    <property type="term" value="P:ribosomal small subunit biogenesis"/>
    <property type="evidence" value="ECO:0007669"/>
    <property type="project" value="TreeGrafter"/>
</dbReference>
<evidence type="ECO:0000256" key="8">
    <source>
        <dbReference type="RuleBase" id="RU003699"/>
    </source>
</evidence>
<evidence type="ECO:0000313" key="12">
    <source>
        <dbReference type="Proteomes" id="UP000281261"/>
    </source>
</evidence>
<evidence type="ECO:0000256" key="6">
    <source>
        <dbReference type="ARBA" id="ARBA00035254"/>
    </source>
</evidence>
<dbReference type="InterPro" id="IPR022801">
    <property type="entry name" value="Ribosomal_uS4"/>
</dbReference>
<dbReference type="PROSITE" id="PS00632">
    <property type="entry name" value="RIBOSOMAL_S4"/>
    <property type="match status" value="1"/>
</dbReference>
<dbReference type="GO" id="GO:0019843">
    <property type="term" value="F:rRNA binding"/>
    <property type="evidence" value="ECO:0007669"/>
    <property type="project" value="UniProtKB-UniRule"/>
</dbReference>
<comment type="caution">
    <text evidence="11">The sequence shown here is derived from an EMBL/GenBank/DDBJ whole genome shotgun (WGS) entry which is preliminary data.</text>
</comment>
<dbReference type="GO" id="GO:0003735">
    <property type="term" value="F:structural constituent of ribosome"/>
    <property type="evidence" value="ECO:0007669"/>
    <property type="project" value="InterPro"/>
</dbReference>
<dbReference type="Gene3D" id="1.10.1050.10">
    <property type="entry name" value="Ribosomal Protein S4 Delta 41, Chain A, domain 1"/>
    <property type="match status" value="1"/>
</dbReference>
<dbReference type="PANTHER" id="PTHR11831">
    <property type="entry name" value="30S 40S RIBOSOMAL PROTEIN"/>
    <property type="match status" value="1"/>
</dbReference>
<dbReference type="NCBIfam" id="TIGR01017">
    <property type="entry name" value="rpsD_bact"/>
    <property type="match status" value="1"/>
</dbReference>
<dbReference type="Proteomes" id="UP000281261">
    <property type="component" value="Unassembled WGS sequence"/>
</dbReference>
<keyword evidence="5 7" id="KW-0687">Ribonucleoprotein</keyword>
<keyword evidence="2 7" id="KW-0699">rRNA-binding</keyword>
<dbReference type="Pfam" id="PF00163">
    <property type="entry name" value="Ribosomal_S4"/>
    <property type="match status" value="1"/>
</dbReference>
<dbReference type="InterPro" id="IPR002942">
    <property type="entry name" value="S4_RNA-bd"/>
</dbReference>
<dbReference type="CDD" id="cd00165">
    <property type="entry name" value="S4"/>
    <property type="match status" value="1"/>
</dbReference>
<comment type="function">
    <text evidence="7">With S5 and S12 plays an important role in translational accuracy.</text>
</comment>
<evidence type="ECO:0000313" key="11">
    <source>
        <dbReference type="EMBL" id="RLC37901.1"/>
    </source>
</evidence>
<dbReference type="PROSITE" id="PS50889">
    <property type="entry name" value="S4"/>
    <property type="match status" value="1"/>
</dbReference>
<dbReference type="AlphaFoldDB" id="A0A420ZDR7"/>
<evidence type="ECO:0000259" key="9">
    <source>
        <dbReference type="SMART" id="SM00363"/>
    </source>
</evidence>
<evidence type="ECO:0000256" key="7">
    <source>
        <dbReference type="HAMAP-Rule" id="MF_01306"/>
    </source>
</evidence>
<evidence type="ECO:0000259" key="10">
    <source>
        <dbReference type="SMART" id="SM01390"/>
    </source>
</evidence>
<comment type="subunit">
    <text evidence="7">Part of the 30S ribosomal subunit. Contacts protein S5. The interaction surface between S4 and S5 is involved in control of translational fidelity.</text>
</comment>
<dbReference type="FunFam" id="3.10.290.10:FF:000001">
    <property type="entry name" value="30S ribosomal protein S4"/>
    <property type="match status" value="1"/>
</dbReference>
<dbReference type="SMART" id="SM01390">
    <property type="entry name" value="Ribosomal_S4"/>
    <property type="match status" value="1"/>
</dbReference>
<dbReference type="GO" id="GO:0006412">
    <property type="term" value="P:translation"/>
    <property type="evidence" value="ECO:0007669"/>
    <property type="project" value="UniProtKB-UniRule"/>
</dbReference>
<dbReference type="EMBL" id="QMNG01000001">
    <property type="protein sequence ID" value="RLC37901.1"/>
    <property type="molecule type" value="Genomic_DNA"/>
</dbReference>
<dbReference type="NCBIfam" id="NF003717">
    <property type="entry name" value="PRK05327.1"/>
    <property type="match status" value="1"/>
</dbReference>
<dbReference type="Gene3D" id="3.10.290.10">
    <property type="entry name" value="RNA-binding S4 domain"/>
    <property type="match status" value="1"/>
</dbReference>
<evidence type="ECO:0000256" key="3">
    <source>
        <dbReference type="ARBA" id="ARBA00022884"/>
    </source>
</evidence>
<evidence type="ECO:0000256" key="2">
    <source>
        <dbReference type="ARBA" id="ARBA00022730"/>
    </source>
</evidence>
<evidence type="ECO:0000256" key="4">
    <source>
        <dbReference type="ARBA" id="ARBA00022980"/>
    </source>
</evidence>
<name>A0A420ZDR7_UNCK3</name>
<dbReference type="InterPro" id="IPR036986">
    <property type="entry name" value="S4_RNA-bd_sf"/>
</dbReference>
<protein>
    <recommendedName>
        <fullName evidence="6 7">Small ribosomal subunit protein uS4</fullName>
    </recommendedName>
</protein>
<dbReference type="PANTHER" id="PTHR11831:SF4">
    <property type="entry name" value="SMALL RIBOSOMAL SUBUNIT PROTEIN US4M"/>
    <property type="match status" value="1"/>
</dbReference>
<organism evidence="11 12">
    <name type="scientific">candidate division Kazan bacterium</name>
    <dbReference type="NCBI Taxonomy" id="2202143"/>
    <lineage>
        <taxon>Bacteria</taxon>
        <taxon>Bacteria division Kazan-3B-28</taxon>
    </lineage>
</organism>